<keyword evidence="1" id="KW-1133">Transmembrane helix</keyword>
<evidence type="ECO:0000313" key="2">
    <source>
        <dbReference type="EMBL" id="MXQ10635.1"/>
    </source>
</evidence>
<dbReference type="EMBL" id="WURB01000002">
    <property type="protein sequence ID" value="MXQ10635.1"/>
    <property type="molecule type" value="Genomic_DNA"/>
</dbReference>
<reference evidence="2 3" key="1">
    <citation type="submission" date="2019-12" db="EMBL/GenBank/DDBJ databases">
        <authorList>
            <person name="Yuan C.-G."/>
        </authorList>
    </citation>
    <scope>NUCLEOTIDE SEQUENCE [LARGE SCALE GENOMIC DNA]</scope>
    <source>
        <strain evidence="2 3">KCTC 23863</strain>
    </source>
</reference>
<organism evidence="2 3">
    <name type="scientific">Microvirga makkahensis</name>
    <dbReference type="NCBI Taxonomy" id="1128670"/>
    <lineage>
        <taxon>Bacteria</taxon>
        <taxon>Pseudomonadati</taxon>
        <taxon>Pseudomonadota</taxon>
        <taxon>Alphaproteobacteria</taxon>
        <taxon>Hyphomicrobiales</taxon>
        <taxon>Methylobacteriaceae</taxon>
        <taxon>Microvirga</taxon>
    </lineage>
</organism>
<feature type="transmembrane region" description="Helical" evidence="1">
    <location>
        <begin position="21"/>
        <end position="43"/>
    </location>
</feature>
<gene>
    <name evidence="2" type="ORF">GR328_04060</name>
</gene>
<accession>A0A7X3MP80</accession>
<proteinExistence type="predicted"/>
<dbReference type="RefSeq" id="WP_160883235.1">
    <property type="nucleotide sequence ID" value="NZ_WURB01000002.1"/>
</dbReference>
<feature type="transmembrane region" description="Helical" evidence="1">
    <location>
        <begin position="55"/>
        <end position="74"/>
    </location>
</feature>
<keyword evidence="1" id="KW-0812">Transmembrane</keyword>
<keyword evidence="1" id="KW-0472">Membrane</keyword>
<reference evidence="2 3" key="2">
    <citation type="submission" date="2020-01" db="EMBL/GenBank/DDBJ databases">
        <title>Microvirga sp. nov., an arsenate reduction bacterium isolated from Tibet hotspring sediments.</title>
        <authorList>
            <person name="Xian W.-D."/>
            <person name="Li W.-J."/>
        </authorList>
    </citation>
    <scope>NUCLEOTIDE SEQUENCE [LARGE SCALE GENOMIC DNA]</scope>
    <source>
        <strain evidence="2 3">KCTC 23863</strain>
    </source>
</reference>
<dbReference type="AlphaFoldDB" id="A0A7X3MP80"/>
<dbReference type="Proteomes" id="UP000436483">
    <property type="component" value="Unassembled WGS sequence"/>
</dbReference>
<name>A0A7X3MP80_9HYPH</name>
<sequence length="97" mass="10652">MKAQTREAETRRVQPTYAFEVLADPIYILAAITLGFPALVLILVVGMNPGVQEGVFMTLLAILVIAAFVVAAIFEIRRLADGSVAYPEQERERSRSS</sequence>
<evidence type="ECO:0000313" key="3">
    <source>
        <dbReference type="Proteomes" id="UP000436483"/>
    </source>
</evidence>
<protein>
    <submittedName>
        <fullName evidence="2">Uncharacterized protein</fullName>
    </submittedName>
</protein>
<comment type="caution">
    <text evidence="2">The sequence shown here is derived from an EMBL/GenBank/DDBJ whole genome shotgun (WGS) entry which is preliminary data.</text>
</comment>
<keyword evidence="3" id="KW-1185">Reference proteome</keyword>
<dbReference type="OrthoDB" id="8020264at2"/>
<evidence type="ECO:0000256" key="1">
    <source>
        <dbReference type="SAM" id="Phobius"/>
    </source>
</evidence>